<reference evidence="2" key="1">
    <citation type="journal article" date="2023" name="Front. Plant Sci.">
        <title>Chromosomal-level genome assembly of Melastoma candidum provides insights into trichome evolution.</title>
        <authorList>
            <person name="Zhong Y."/>
            <person name="Wu W."/>
            <person name="Sun C."/>
            <person name="Zou P."/>
            <person name="Liu Y."/>
            <person name="Dai S."/>
            <person name="Zhou R."/>
        </authorList>
    </citation>
    <scope>NUCLEOTIDE SEQUENCE [LARGE SCALE GENOMIC DNA]</scope>
</reference>
<protein>
    <submittedName>
        <fullName evidence="1">Uncharacterized protein</fullName>
    </submittedName>
</protein>
<dbReference type="EMBL" id="CM042886">
    <property type="protein sequence ID" value="KAI4341905.1"/>
    <property type="molecule type" value="Genomic_DNA"/>
</dbReference>
<evidence type="ECO:0000313" key="2">
    <source>
        <dbReference type="Proteomes" id="UP001057402"/>
    </source>
</evidence>
<keyword evidence="2" id="KW-1185">Reference proteome</keyword>
<gene>
    <name evidence="1" type="ORF">MLD38_026575</name>
</gene>
<accession>A0ACB9NZ05</accession>
<evidence type="ECO:0000313" key="1">
    <source>
        <dbReference type="EMBL" id="KAI4341905.1"/>
    </source>
</evidence>
<dbReference type="Proteomes" id="UP001057402">
    <property type="component" value="Chromosome 7"/>
</dbReference>
<comment type="caution">
    <text evidence="1">The sequence shown here is derived from an EMBL/GenBank/DDBJ whole genome shotgun (WGS) entry which is preliminary data.</text>
</comment>
<sequence length="117" mass="12616">MNNNYYSLAFIFCCYLLVFGLRTTRGAPRFQPQEGQYHDGHALFAWEPQTATDVTQQVGPFQLCLACKCCAAAAAGTPPPTCAIMPCCFAIDCQIPGKPFGVCAFVPKTCDCTSCAV</sequence>
<name>A0ACB9NZ05_9MYRT</name>
<proteinExistence type="predicted"/>
<organism evidence="1 2">
    <name type="scientific">Melastoma candidum</name>
    <dbReference type="NCBI Taxonomy" id="119954"/>
    <lineage>
        <taxon>Eukaryota</taxon>
        <taxon>Viridiplantae</taxon>
        <taxon>Streptophyta</taxon>
        <taxon>Embryophyta</taxon>
        <taxon>Tracheophyta</taxon>
        <taxon>Spermatophyta</taxon>
        <taxon>Magnoliopsida</taxon>
        <taxon>eudicotyledons</taxon>
        <taxon>Gunneridae</taxon>
        <taxon>Pentapetalae</taxon>
        <taxon>rosids</taxon>
        <taxon>malvids</taxon>
        <taxon>Myrtales</taxon>
        <taxon>Melastomataceae</taxon>
        <taxon>Melastomatoideae</taxon>
        <taxon>Melastomateae</taxon>
        <taxon>Melastoma</taxon>
    </lineage>
</organism>